<gene>
    <name evidence="2" type="ORF">MAUB_58410</name>
</gene>
<proteinExistence type="predicted"/>
<protein>
    <submittedName>
        <fullName evidence="2">Uncharacterized protein</fullName>
    </submittedName>
</protein>
<sequence>MQITVAFTDVYDGEEHEHTETFDVPVPSDLTDSDQMDDWAGDNILPRTGDGNAVDKEAGYYAKVTECADLSDLVGREFEWHG</sequence>
<organism evidence="2 3">
    <name type="scientific">Mycolicibacterium aubagnense</name>
    <dbReference type="NCBI Taxonomy" id="319707"/>
    <lineage>
        <taxon>Bacteria</taxon>
        <taxon>Bacillati</taxon>
        <taxon>Actinomycetota</taxon>
        <taxon>Actinomycetes</taxon>
        <taxon>Mycobacteriales</taxon>
        <taxon>Mycobacteriaceae</taxon>
        <taxon>Mycolicibacterium</taxon>
    </lineage>
</organism>
<accession>A0ABN5Z1U8</accession>
<keyword evidence="3" id="KW-1185">Reference proteome</keyword>
<dbReference type="RefSeq" id="WP_138233505.1">
    <property type="nucleotide sequence ID" value="NZ_AP022577.1"/>
</dbReference>
<dbReference type="EMBL" id="AP022577">
    <property type="protein sequence ID" value="BBX87968.1"/>
    <property type="molecule type" value="Genomic_DNA"/>
</dbReference>
<reference evidence="2 3" key="1">
    <citation type="journal article" date="2019" name="Emerg. Microbes Infect.">
        <title>Comprehensive subspecies identification of 175 nontuberculous mycobacteria species based on 7547 genomic profiles.</title>
        <authorList>
            <person name="Matsumoto Y."/>
            <person name="Kinjo T."/>
            <person name="Motooka D."/>
            <person name="Nabeya D."/>
            <person name="Jung N."/>
            <person name="Uechi K."/>
            <person name="Horii T."/>
            <person name="Iida T."/>
            <person name="Fujita J."/>
            <person name="Nakamura S."/>
        </authorList>
    </citation>
    <scope>NUCLEOTIDE SEQUENCE [LARGE SCALE GENOMIC DNA]</scope>
    <source>
        <strain evidence="2 3">JCM 15296</strain>
    </source>
</reference>
<evidence type="ECO:0000313" key="3">
    <source>
        <dbReference type="Proteomes" id="UP000465609"/>
    </source>
</evidence>
<feature type="region of interest" description="Disordered" evidence="1">
    <location>
        <begin position="14"/>
        <end position="37"/>
    </location>
</feature>
<name>A0ABN5Z1U8_9MYCO</name>
<evidence type="ECO:0000313" key="2">
    <source>
        <dbReference type="EMBL" id="BBX87968.1"/>
    </source>
</evidence>
<dbReference type="Proteomes" id="UP000465609">
    <property type="component" value="Chromosome"/>
</dbReference>
<evidence type="ECO:0000256" key="1">
    <source>
        <dbReference type="SAM" id="MobiDB-lite"/>
    </source>
</evidence>